<name>A0A6L8LCC6_9RHOB</name>
<keyword evidence="1" id="KW-0145">Chemotaxis</keyword>
<evidence type="ECO:0000259" key="6">
    <source>
        <dbReference type="PROSITE" id="PS50885"/>
    </source>
</evidence>
<evidence type="ECO:0000313" key="8">
    <source>
        <dbReference type="Proteomes" id="UP000479043"/>
    </source>
</evidence>
<dbReference type="PROSITE" id="PS50111">
    <property type="entry name" value="CHEMOTAXIS_TRANSDUC_2"/>
    <property type="match status" value="1"/>
</dbReference>
<dbReference type="GO" id="GO:0007165">
    <property type="term" value="P:signal transduction"/>
    <property type="evidence" value="ECO:0007669"/>
    <property type="project" value="UniProtKB-KW"/>
</dbReference>
<feature type="domain" description="Methyl-accepting transducer" evidence="5">
    <location>
        <begin position="228"/>
        <end position="450"/>
    </location>
</feature>
<dbReference type="Gene3D" id="1.10.287.950">
    <property type="entry name" value="Methyl-accepting chemotaxis protein"/>
    <property type="match status" value="1"/>
</dbReference>
<dbReference type="EMBL" id="WWEN01000001">
    <property type="protein sequence ID" value="MYM53704.1"/>
    <property type="molecule type" value="Genomic_DNA"/>
</dbReference>
<dbReference type="InterPro" id="IPR051310">
    <property type="entry name" value="MCP_chemotaxis"/>
</dbReference>
<dbReference type="GO" id="GO:0006935">
    <property type="term" value="P:chemotaxis"/>
    <property type="evidence" value="ECO:0007669"/>
    <property type="project" value="UniProtKB-KW"/>
</dbReference>
<dbReference type="GO" id="GO:0016020">
    <property type="term" value="C:membrane"/>
    <property type="evidence" value="ECO:0007669"/>
    <property type="project" value="InterPro"/>
</dbReference>
<dbReference type="PANTHER" id="PTHR43531">
    <property type="entry name" value="PROTEIN ICFG"/>
    <property type="match status" value="1"/>
</dbReference>
<dbReference type="PANTHER" id="PTHR43531:SF11">
    <property type="entry name" value="METHYL-ACCEPTING CHEMOTAXIS PROTEIN 3"/>
    <property type="match status" value="1"/>
</dbReference>
<dbReference type="PRINTS" id="PR00260">
    <property type="entry name" value="CHEMTRNSDUCR"/>
</dbReference>
<feature type="compositionally biased region" description="Basic residues" evidence="4">
    <location>
        <begin position="10"/>
        <end position="20"/>
    </location>
</feature>
<feature type="region of interest" description="Disordered" evidence="4">
    <location>
        <begin position="1"/>
        <end position="78"/>
    </location>
</feature>
<dbReference type="SMART" id="SM00283">
    <property type="entry name" value="MA"/>
    <property type="match status" value="1"/>
</dbReference>
<dbReference type="SUPFAM" id="SSF58104">
    <property type="entry name" value="Methyl-accepting chemotaxis protein (MCP) signaling domain"/>
    <property type="match status" value="1"/>
</dbReference>
<reference evidence="7 8" key="1">
    <citation type="submission" date="2020-01" db="EMBL/GenBank/DDBJ databases">
        <authorList>
            <person name="Chen S."/>
        </authorList>
    </citation>
    <scope>NUCLEOTIDE SEQUENCE [LARGE SCALE GENOMIC DNA]</scope>
    <source>
        <strain evidence="7 8">GS-10</strain>
    </source>
</reference>
<evidence type="ECO:0000313" key="7">
    <source>
        <dbReference type="EMBL" id="MYM53704.1"/>
    </source>
</evidence>
<feature type="region of interest" description="Disordered" evidence="4">
    <location>
        <begin position="520"/>
        <end position="542"/>
    </location>
</feature>
<feature type="compositionally biased region" description="Polar residues" evidence="4">
    <location>
        <begin position="64"/>
        <end position="78"/>
    </location>
</feature>
<dbReference type="Pfam" id="PF18575">
    <property type="entry name" value="HAMP_N3"/>
    <property type="match status" value="1"/>
</dbReference>
<evidence type="ECO:0000256" key="3">
    <source>
        <dbReference type="PROSITE-ProRule" id="PRU00284"/>
    </source>
</evidence>
<dbReference type="PROSITE" id="PS50885">
    <property type="entry name" value="HAMP"/>
    <property type="match status" value="1"/>
</dbReference>
<proteinExistence type="inferred from homology"/>
<dbReference type="GO" id="GO:0004888">
    <property type="term" value="F:transmembrane signaling receptor activity"/>
    <property type="evidence" value="ECO:0007669"/>
    <property type="project" value="InterPro"/>
</dbReference>
<sequence length="542" mass="58238">MTERKPQAQSRRRVQPKPRLLKTDSEPPKIENEKPTEAQAAEPKENLKPAANKRNTRTARPQERTTPMTNANEEAQQASELKTLLARIKAMCDAQESGDIGHFIEHDDLSCDEVKEAAEAINTMTRGHVGPILEGINVFEKFSQGDFSADMAQLPGDKAQLNRTIDSTRKRFTDVTEEIKRLSNAIMEGNLDVKADTDKFSGEYREVVEAFEAAFTSLNGSFHALKSQVDQVAQTVGQMSSASQELATNSQIASSSVDEVSASTEETDVQVKANAEAAKNAAHLVNVNAEVAQEGQGKINEMVEAMEGIDASSQDIAKIIKVIDEIAFQTNLLALNAAVEAARAGQHGRGFAVVAQEVRNLAGRSAKAARETSDLIEGAANRVTAGVRLAAETSESFEKIAVNIAEVKDLVETINRASEEQSRGVAQINTAIGEVARTALSTSQQADELAATSAEMTAATEHMAKEIGRFRLSETAVNAGQWDAIAGLDNLPPEMMAKLQEMMDAGHAVPPVAAAAVMKGNGRSNGHANGHGDYDERGFSNF</sequence>
<feature type="compositionally biased region" description="Basic and acidic residues" evidence="4">
    <location>
        <begin position="21"/>
        <end position="47"/>
    </location>
</feature>
<dbReference type="InterPro" id="IPR041395">
    <property type="entry name" value="McpB_HAMP_3rd"/>
</dbReference>
<dbReference type="Proteomes" id="UP000479043">
    <property type="component" value="Unassembled WGS sequence"/>
</dbReference>
<dbReference type="InterPro" id="IPR003660">
    <property type="entry name" value="HAMP_dom"/>
</dbReference>
<dbReference type="CDD" id="cd11386">
    <property type="entry name" value="MCP_signal"/>
    <property type="match status" value="1"/>
</dbReference>
<evidence type="ECO:0000256" key="1">
    <source>
        <dbReference type="ARBA" id="ARBA00022500"/>
    </source>
</evidence>
<evidence type="ECO:0000259" key="5">
    <source>
        <dbReference type="PROSITE" id="PS50111"/>
    </source>
</evidence>
<organism evidence="7 8">
    <name type="scientific">Thalassovita mangrovi</name>
    <dbReference type="NCBI Taxonomy" id="2692236"/>
    <lineage>
        <taxon>Bacteria</taxon>
        <taxon>Pseudomonadati</taxon>
        <taxon>Pseudomonadota</taxon>
        <taxon>Alphaproteobacteria</taxon>
        <taxon>Rhodobacterales</taxon>
        <taxon>Roseobacteraceae</taxon>
        <taxon>Thalassovita</taxon>
    </lineage>
</organism>
<comment type="similarity">
    <text evidence="2">Belongs to the methyl-accepting chemotaxis (MCP) protein family.</text>
</comment>
<feature type="compositionally biased region" description="Basic and acidic residues" evidence="4">
    <location>
        <begin position="530"/>
        <end position="542"/>
    </location>
</feature>
<dbReference type="Gene3D" id="1.20.120.1530">
    <property type="match status" value="1"/>
</dbReference>
<keyword evidence="8" id="KW-1185">Reference proteome</keyword>
<evidence type="ECO:0000256" key="2">
    <source>
        <dbReference type="ARBA" id="ARBA00029447"/>
    </source>
</evidence>
<dbReference type="InterPro" id="IPR004089">
    <property type="entry name" value="MCPsignal_dom"/>
</dbReference>
<dbReference type="Pfam" id="PF00015">
    <property type="entry name" value="MCPsignal"/>
    <property type="match status" value="1"/>
</dbReference>
<comment type="caution">
    <text evidence="7">The sequence shown here is derived from an EMBL/GenBank/DDBJ whole genome shotgun (WGS) entry which is preliminary data.</text>
</comment>
<protein>
    <submittedName>
        <fullName evidence="7">Methyl-accepting chemotaxis protein</fullName>
    </submittedName>
</protein>
<dbReference type="AlphaFoldDB" id="A0A6L8LCC6"/>
<evidence type="ECO:0000256" key="4">
    <source>
        <dbReference type="SAM" id="MobiDB-lite"/>
    </source>
</evidence>
<accession>A0A6L8LCC6</accession>
<dbReference type="InterPro" id="IPR004090">
    <property type="entry name" value="Chemotax_Me-accpt_rcpt"/>
</dbReference>
<keyword evidence="3" id="KW-0807">Transducer</keyword>
<gene>
    <name evidence="7" type="ORF">GR167_00180</name>
</gene>
<feature type="domain" description="HAMP" evidence="6">
    <location>
        <begin position="170"/>
        <end position="223"/>
    </location>
</feature>